<dbReference type="SUPFAM" id="SSF81606">
    <property type="entry name" value="PP2C-like"/>
    <property type="match status" value="1"/>
</dbReference>
<name>A0A250XBL7_9CHLO</name>
<dbReference type="AlphaFoldDB" id="A0A250XBL7"/>
<accession>A0A250XBL7</accession>
<gene>
    <name evidence="1" type="ORF">CEUSTIGMA_g7919.t1</name>
</gene>
<keyword evidence="2" id="KW-1185">Reference proteome</keyword>
<comment type="caution">
    <text evidence="1">The sequence shown here is derived from an EMBL/GenBank/DDBJ whole genome shotgun (WGS) entry which is preliminary data.</text>
</comment>
<evidence type="ECO:0000313" key="1">
    <source>
        <dbReference type="EMBL" id="GAX80481.1"/>
    </source>
</evidence>
<dbReference type="OrthoDB" id="575442at2759"/>
<evidence type="ECO:0008006" key="3">
    <source>
        <dbReference type="Google" id="ProtNLM"/>
    </source>
</evidence>
<reference evidence="1 2" key="1">
    <citation type="submission" date="2017-08" db="EMBL/GenBank/DDBJ databases">
        <title>Acidophilic green algal genome provides insights into adaptation to an acidic environment.</title>
        <authorList>
            <person name="Hirooka S."/>
            <person name="Hirose Y."/>
            <person name="Kanesaki Y."/>
            <person name="Higuchi S."/>
            <person name="Fujiwara T."/>
            <person name="Onuma R."/>
            <person name="Era A."/>
            <person name="Ohbayashi R."/>
            <person name="Uzuka A."/>
            <person name="Nozaki H."/>
            <person name="Yoshikawa H."/>
            <person name="Miyagishima S.Y."/>
        </authorList>
    </citation>
    <scope>NUCLEOTIDE SEQUENCE [LARGE SCALE GENOMIC DNA]</scope>
    <source>
        <strain evidence="1 2">NIES-2499</strain>
    </source>
</reference>
<organism evidence="1 2">
    <name type="scientific">Chlamydomonas eustigma</name>
    <dbReference type="NCBI Taxonomy" id="1157962"/>
    <lineage>
        <taxon>Eukaryota</taxon>
        <taxon>Viridiplantae</taxon>
        <taxon>Chlorophyta</taxon>
        <taxon>core chlorophytes</taxon>
        <taxon>Chlorophyceae</taxon>
        <taxon>CS clade</taxon>
        <taxon>Chlamydomonadales</taxon>
        <taxon>Chlamydomonadaceae</taxon>
        <taxon>Chlamydomonas</taxon>
    </lineage>
</organism>
<evidence type="ECO:0000313" key="2">
    <source>
        <dbReference type="Proteomes" id="UP000232323"/>
    </source>
</evidence>
<protein>
    <recommendedName>
        <fullName evidence="3">PPM-type phosphatase domain-containing protein</fullName>
    </recommendedName>
</protein>
<dbReference type="EMBL" id="BEGY01000053">
    <property type="protein sequence ID" value="GAX80481.1"/>
    <property type="molecule type" value="Genomic_DNA"/>
</dbReference>
<dbReference type="Gene3D" id="3.60.40.10">
    <property type="entry name" value="PPM-type phosphatase domain"/>
    <property type="match status" value="1"/>
</dbReference>
<sequence>MNTDFRLKSGHAFEILKGEDMLVVEPLIHPEQSTLFLLCDGHGGAAAAEFVSNNLAPLLQSRFPERLPSSDKAAGALEFDEFAGMVRAAVCDALILLEQRWRSEFYFKTGNVAGTMPATTR</sequence>
<proteinExistence type="predicted"/>
<dbReference type="Proteomes" id="UP000232323">
    <property type="component" value="Unassembled WGS sequence"/>
</dbReference>
<dbReference type="InterPro" id="IPR036457">
    <property type="entry name" value="PPM-type-like_dom_sf"/>
</dbReference>